<dbReference type="AlphaFoldDB" id="A0A6M3JDR7"/>
<keyword evidence="1" id="KW-0812">Transmembrane</keyword>
<protein>
    <submittedName>
        <fullName evidence="2">Uncharacterized protein</fullName>
    </submittedName>
</protein>
<feature type="transmembrane region" description="Helical" evidence="1">
    <location>
        <begin position="66"/>
        <end position="86"/>
    </location>
</feature>
<keyword evidence="1" id="KW-1133">Transmembrane helix</keyword>
<organism evidence="2">
    <name type="scientific">viral metagenome</name>
    <dbReference type="NCBI Taxonomy" id="1070528"/>
    <lineage>
        <taxon>unclassified sequences</taxon>
        <taxon>metagenomes</taxon>
        <taxon>organismal metagenomes</taxon>
    </lineage>
</organism>
<dbReference type="EMBL" id="MT141608">
    <property type="protein sequence ID" value="QJA68339.1"/>
    <property type="molecule type" value="Genomic_DNA"/>
</dbReference>
<keyword evidence="1" id="KW-0472">Membrane</keyword>
<sequence length="88" mass="9472">MTVDEAKLLEKTLDLSAKTHDKVIKLTTVLLGANGAPGLVESFLTCKKDTEGDIKLLEKKITKNRLIIYAILALLGGADLVSRLGILP</sequence>
<name>A0A6M3JDR7_9ZZZZ</name>
<proteinExistence type="predicted"/>
<evidence type="ECO:0000256" key="1">
    <source>
        <dbReference type="SAM" id="Phobius"/>
    </source>
</evidence>
<reference evidence="2" key="1">
    <citation type="submission" date="2020-03" db="EMBL/GenBank/DDBJ databases">
        <title>The deep terrestrial virosphere.</title>
        <authorList>
            <person name="Holmfeldt K."/>
            <person name="Nilsson E."/>
            <person name="Simone D."/>
            <person name="Lopez-Fernandez M."/>
            <person name="Wu X."/>
            <person name="de Brujin I."/>
            <person name="Lundin D."/>
            <person name="Andersson A."/>
            <person name="Bertilsson S."/>
            <person name="Dopson M."/>
        </authorList>
    </citation>
    <scope>NUCLEOTIDE SEQUENCE</scope>
    <source>
        <strain evidence="2">MM415A07009</strain>
    </source>
</reference>
<accession>A0A6M3JDR7</accession>
<gene>
    <name evidence="2" type="ORF">MM415A07009_0005</name>
</gene>
<evidence type="ECO:0000313" key="2">
    <source>
        <dbReference type="EMBL" id="QJA68339.1"/>
    </source>
</evidence>